<evidence type="ECO:0000256" key="4">
    <source>
        <dbReference type="ARBA" id="ARBA00023136"/>
    </source>
</evidence>
<feature type="transmembrane region" description="Helical" evidence="5">
    <location>
        <begin position="285"/>
        <end position="303"/>
    </location>
</feature>
<keyword evidence="4 5" id="KW-0472">Membrane</keyword>
<dbReference type="AlphaFoldDB" id="A0A2A9HDI7"/>
<dbReference type="Proteomes" id="UP000223071">
    <property type="component" value="Unassembled WGS sequence"/>
</dbReference>
<accession>A0A2A9HDI7</accession>
<keyword evidence="7" id="KW-1185">Reference proteome</keyword>
<gene>
    <name evidence="6" type="ORF">A9A59_0568</name>
</gene>
<dbReference type="PANTHER" id="PTHR33514:SF15">
    <property type="entry name" value="COBALT TRANSPORT PROTEIN"/>
    <property type="match status" value="1"/>
</dbReference>
<evidence type="ECO:0000256" key="1">
    <source>
        <dbReference type="ARBA" id="ARBA00004141"/>
    </source>
</evidence>
<reference evidence="6 7" key="1">
    <citation type="submission" date="2017-09" db="EMBL/GenBank/DDBJ databases">
        <title>Sequencing the genomes of two abundant thermophiles in Great Basin hot springs: Thermocrinis jamiesonii and novel Chloroflexi Thermoflexus hugenholtzii.</title>
        <authorList>
            <person name="Hedlund B."/>
        </authorList>
    </citation>
    <scope>NUCLEOTIDE SEQUENCE [LARGE SCALE GENOMIC DNA]</scope>
    <source>
        <strain evidence="6 7">G233</strain>
    </source>
</reference>
<feature type="transmembrane region" description="Helical" evidence="5">
    <location>
        <begin position="323"/>
        <end position="341"/>
    </location>
</feature>
<evidence type="ECO:0000313" key="7">
    <source>
        <dbReference type="Proteomes" id="UP000223071"/>
    </source>
</evidence>
<feature type="transmembrane region" description="Helical" evidence="5">
    <location>
        <begin position="105"/>
        <end position="129"/>
    </location>
</feature>
<organism evidence="6 7">
    <name type="scientific">Tepidiforma thermophila (strain KCTC 52669 / CGMCC 1.13589 / G233)</name>
    <dbReference type="NCBI Taxonomy" id="2761530"/>
    <lineage>
        <taxon>Bacteria</taxon>
        <taxon>Bacillati</taxon>
        <taxon>Chloroflexota</taxon>
        <taxon>Tepidiformia</taxon>
        <taxon>Tepidiformales</taxon>
        <taxon>Tepidiformaceae</taxon>
        <taxon>Tepidiforma</taxon>
    </lineage>
</organism>
<dbReference type="CDD" id="cd16914">
    <property type="entry name" value="EcfT"/>
    <property type="match status" value="1"/>
</dbReference>
<protein>
    <submittedName>
        <fullName evidence="6">Energy-coupling factor transport system permease protein</fullName>
    </submittedName>
</protein>
<dbReference type="EMBL" id="PDJQ01000001">
    <property type="protein sequence ID" value="PFG73373.1"/>
    <property type="molecule type" value="Genomic_DNA"/>
</dbReference>
<evidence type="ECO:0000256" key="3">
    <source>
        <dbReference type="ARBA" id="ARBA00022989"/>
    </source>
</evidence>
<feature type="transmembrane region" description="Helical" evidence="5">
    <location>
        <begin position="245"/>
        <end position="264"/>
    </location>
</feature>
<evidence type="ECO:0000256" key="5">
    <source>
        <dbReference type="SAM" id="Phobius"/>
    </source>
</evidence>
<dbReference type="RefSeq" id="WP_165772456.1">
    <property type="nucleotide sequence ID" value="NZ_PDJQ01000001.1"/>
</dbReference>
<comment type="caution">
    <text evidence="6">The sequence shown here is derived from an EMBL/GenBank/DDBJ whole genome shotgun (WGS) entry which is preliminary data.</text>
</comment>
<sequence length="361" mass="37766">MHPASWVGWVLAVMVVALATTNPFYLSLLLLAVVLVAVVAPREGTGVVSFRALAVFGVVMFALSLGIAAINGSYGDHILFTLPGPRVPEWLGGLRLGGPVSAEGFAAASIRGLAILSILFAYGVFNSAVSPHRLLRSTPAALFQASLVVTVGLTLLPSSVEDLRRVREMRALRGAPGGLRELPALVVPAIVGGLERSLRLAEAMEARGYGASPPLPARARLAAAASAPLLIAAAWLWFYETDWRPAALGLFAAALALLAFWWRAASRARPVTRFERERLPAAERAGLVLAGALALGALGLRLTGHGAMDYNPFAGLEVPGFELLPALIAVASAWPAVLLIARPAPAPAASPEARFAPERAP</sequence>
<feature type="transmembrane region" description="Helical" evidence="5">
    <location>
        <begin position="50"/>
        <end position="70"/>
    </location>
</feature>
<dbReference type="PANTHER" id="PTHR33514">
    <property type="entry name" value="PROTEIN ABCI12, CHLOROPLASTIC"/>
    <property type="match status" value="1"/>
</dbReference>
<name>A0A2A9HDI7_TEPT2</name>
<feature type="transmembrane region" description="Helical" evidence="5">
    <location>
        <begin position="219"/>
        <end position="239"/>
    </location>
</feature>
<keyword evidence="2 5" id="KW-0812">Transmembrane</keyword>
<proteinExistence type="predicted"/>
<dbReference type="InterPro" id="IPR003339">
    <property type="entry name" value="ABC/ECF_trnsptr_transmembrane"/>
</dbReference>
<evidence type="ECO:0000256" key="2">
    <source>
        <dbReference type="ARBA" id="ARBA00022692"/>
    </source>
</evidence>
<comment type="subcellular location">
    <subcellularLocation>
        <location evidence="1">Membrane</location>
        <topology evidence="1">Multi-pass membrane protein</topology>
    </subcellularLocation>
</comment>
<evidence type="ECO:0000313" key="6">
    <source>
        <dbReference type="EMBL" id="PFG73373.1"/>
    </source>
</evidence>
<dbReference type="GO" id="GO:0005886">
    <property type="term" value="C:plasma membrane"/>
    <property type="evidence" value="ECO:0007669"/>
    <property type="project" value="TreeGrafter"/>
</dbReference>
<feature type="transmembrane region" description="Helical" evidence="5">
    <location>
        <begin position="6"/>
        <end position="38"/>
    </location>
</feature>
<keyword evidence="3 5" id="KW-1133">Transmembrane helix</keyword>